<feature type="compositionally biased region" description="Gly residues" evidence="3">
    <location>
        <begin position="489"/>
        <end position="498"/>
    </location>
</feature>
<evidence type="ECO:0000259" key="4">
    <source>
        <dbReference type="PROSITE" id="PS50102"/>
    </source>
</evidence>
<dbReference type="Proteomes" id="UP001153076">
    <property type="component" value="Unassembled WGS sequence"/>
</dbReference>
<dbReference type="CDD" id="cd00780">
    <property type="entry name" value="NTF2"/>
    <property type="match status" value="1"/>
</dbReference>
<dbReference type="Pfam" id="PF00076">
    <property type="entry name" value="RRM_1"/>
    <property type="match status" value="1"/>
</dbReference>
<feature type="compositionally biased region" description="Polar residues" evidence="3">
    <location>
        <begin position="414"/>
        <end position="425"/>
    </location>
</feature>
<dbReference type="FunFam" id="3.10.450.50:FF:000003">
    <property type="entry name" value="Nuclear transport factor 2 family protein"/>
    <property type="match status" value="1"/>
</dbReference>
<feature type="region of interest" description="Disordered" evidence="3">
    <location>
        <begin position="409"/>
        <end position="498"/>
    </location>
</feature>
<feature type="compositionally biased region" description="Low complexity" evidence="3">
    <location>
        <begin position="462"/>
        <end position="476"/>
    </location>
</feature>
<name>A0A9Q1KTM6_9CARY</name>
<dbReference type="SUPFAM" id="SSF54928">
    <property type="entry name" value="RNA-binding domain, RBD"/>
    <property type="match status" value="1"/>
</dbReference>
<keyword evidence="1 2" id="KW-0694">RNA-binding</keyword>
<keyword evidence="7" id="KW-1185">Reference proteome</keyword>
<feature type="compositionally biased region" description="Acidic residues" evidence="3">
    <location>
        <begin position="213"/>
        <end position="234"/>
    </location>
</feature>
<reference evidence="6" key="1">
    <citation type="submission" date="2022-04" db="EMBL/GenBank/DDBJ databases">
        <title>Carnegiea gigantea Genome sequencing and assembly v2.</title>
        <authorList>
            <person name="Copetti D."/>
            <person name="Sanderson M.J."/>
            <person name="Burquez A."/>
            <person name="Wojciechowski M.F."/>
        </authorList>
    </citation>
    <scope>NUCLEOTIDE SEQUENCE</scope>
    <source>
        <strain evidence="6">SGP5-SGP5p</strain>
        <tissue evidence="6">Aerial part</tissue>
    </source>
</reference>
<dbReference type="InterPro" id="IPR002075">
    <property type="entry name" value="NTF2_dom"/>
</dbReference>
<dbReference type="GO" id="GO:0003729">
    <property type="term" value="F:mRNA binding"/>
    <property type="evidence" value="ECO:0007669"/>
    <property type="project" value="TreeGrafter"/>
</dbReference>
<dbReference type="InterPro" id="IPR018222">
    <property type="entry name" value="Nuclear_transport_factor_2_euk"/>
</dbReference>
<evidence type="ECO:0008006" key="8">
    <source>
        <dbReference type="Google" id="ProtNLM"/>
    </source>
</evidence>
<dbReference type="PROSITE" id="PS50102">
    <property type="entry name" value="RRM"/>
    <property type="match status" value="1"/>
</dbReference>
<dbReference type="Pfam" id="PF02136">
    <property type="entry name" value="NTF2"/>
    <property type="match status" value="1"/>
</dbReference>
<feature type="domain" description="RRM" evidence="4">
    <location>
        <begin position="336"/>
        <end position="412"/>
    </location>
</feature>
<feature type="domain" description="NTF2" evidence="5">
    <location>
        <begin position="51"/>
        <end position="167"/>
    </location>
</feature>
<dbReference type="InterPro" id="IPR032710">
    <property type="entry name" value="NTF2-like_dom_sf"/>
</dbReference>
<dbReference type="GO" id="GO:0005829">
    <property type="term" value="C:cytosol"/>
    <property type="evidence" value="ECO:0007669"/>
    <property type="project" value="TreeGrafter"/>
</dbReference>
<evidence type="ECO:0000256" key="2">
    <source>
        <dbReference type="PROSITE-ProRule" id="PRU00176"/>
    </source>
</evidence>
<sequence length="498" mass="53741">MRSVIVEVGLVLFEFDLGFGEDLWFSYYVNLDPHMAMQAESPAVTPSAQVVGNAFVEQYYHILHQSPELVYRFYQDASVLSRPDPKGVMTSVMTMQGINEKILSSNYKDFIAEIKTADAQQSFGEGVIVLVTGYLTGRDNVRKKFAQSFFLAPQEKGYFVLNDVFRYVEDESMEAAPVSVNGISENVQEVTPPPEPEPLSHVPDHPSQAPESSFEEDANNEAEVCDPSDNDDGSITEEEIIEPLAPLNQSETVNVASVPAASHDDAPKMSYASILKAMNSNPSPVPAKSLASNIKVGPPSSNQEAVVSGKAALAIQASASTSKSGPEKSNVVEEGYSIYVRNLPQSATAAQLQEVFKTFGPIRQGGVQVRSNKQGFCFGFVEFESLGSMRSAIEASPIIIGNRKAAVEEKRTTTRVSGAVSTNSGRGRGHPSQRGGFRSESFRGRGNYGGGRGYGRGDFRGQGEFSSRPRSSSGRGAESYQRADQNGSGNEGRQGGPK</sequence>
<protein>
    <recommendedName>
        <fullName evidence="8">G3BP-like protein</fullName>
    </recommendedName>
</protein>
<dbReference type="AlphaFoldDB" id="A0A9Q1KTM6"/>
<evidence type="ECO:0000256" key="1">
    <source>
        <dbReference type="ARBA" id="ARBA00022884"/>
    </source>
</evidence>
<gene>
    <name evidence="6" type="ORF">Cgig2_030726</name>
</gene>
<feature type="region of interest" description="Disordered" evidence="3">
    <location>
        <begin position="186"/>
        <end position="234"/>
    </location>
</feature>
<dbReference type="SMART" id="SM00360">
    <property type="entry name" value="RRM"/>
    <property type="match status" value="1"/>
</dbReference>
<evidence type="ECO:0000259" key="5">
    <source>
        <dbReference type="PROSITE" id="PS50177"/>
    </source>
</evidence>
<evidence type="ECO:0000256" key="3">
    <source>
        <dbReference type="SAM" id="MobiDB-lite"/>
    </source>
</evidence>
<evidence type="ECO:0000313" key="7">
    <source>
        <dbReference type="Proteomes" id="UP001153076"/>
    </source>
</evidence>
<dbReference type="Gene3D" id="3.10.450.50">
    <property type="match status" value="1"/>
</dbReference>
<accession>A0A9Q1KTM6</accession>
<dbReference type="EMBL" id="JAKOGI010000026">
    <property type="protein sequence ID" value="KAJ8448870.1"/>
    <property type="molecule type" value="Genomic_DNA"/>
</dbReference>
<dbReference type="PROSITE" id="PS50177">
    <property type="entry name" value="NTF2_DOMAIN"/>
    <property type="match status" value="1"/>
</dbReference>
<dbReference type="CDD" id="cd00590">
    <property type="entry name" value="RRM_SF"/>
    <property type="match status" value="1"/>
</dbReference>
<dbReference type="SUPFAM" id="SSF54427">
    <property type="entry name" value="NTF2-like"/>
    <property type="match status" value="1"/>
</dbReference>
<dbReference type="Gene3D" id="3.30.70.330">
    <property type="match status" value="1"/>
</dbReference>
<dbReference type="OrthoDB" id="339151at2759"/>
<dbReference type="InterPro" id="IPR039539">
    <property type="entry name" value="Ras_GTPase_bind_prot"/>
</dbReference>
<dbReference type="InterPro" id="IPR012677">
    <property type="entry name" value="Nucleotide-bd_a/b_plait_sf"/>
</dbReference>
<dbReference type="InterPro" id="IPR035979">
    <property type="entry name" value="RBD_domain_sf"/>
</dbReference>
<dbReference type="GO" id="GO:1990904">
    <property type="term" value="C:ribonucleoprotein complex"/>
    <property type="evidence" value="ECO:0007669"/>
    <property type="project" value="TreeGrafter"/>
</dbReference>
<proteinExistence type="predicted"/>
<dbReference type="PANTHER" id="PTHR10693:SF75">
    <property type="entry name" value="NUCLEAR TRANSPORT FACTOR 2"/>
    <property type="match status" value="1"/>
</dbReference>
<dbReference type="InterPro" id="IPR000504">
    <property type="entry name" value="RRM_dom"/>
</dbReference>
<organism evidence="6 7">
    <name type="scientific">Carnegiea gigantea</name>
    <dbReference type="NCBI Taxonomy" id="171969"/>
    <lineage>
        <taxon>Eukaryota</taxon>
        <taxon>Viridiplantae</taxon>
        <taxon>Streptophyta</taxon>
        <taxon>Embryophyta</taxon>
        <taxon>Tracheophyta</taxon>
        <taxon>Spermatophyta</taxon>
        <taxon>Magnoliopsida</taxon>
        <taxon>eudicotyledons</taxon>
        <taxon>Gunneridae</taxon>
        <taxon>Pentapetalae</taxon>
        <taxon>Caryophyllales</taxon>
        <taxon>Cactineae</taxon>
        <taxon>Cactaceae</taxon>
        <taxon>Cactoideae</taxon>
        <taxon>Echinocereeae</taxon>
        <taxon>Carnegiea</taxon>
    </lineage>
</organism>
<dbReference type="PANTHER" id="PTHR10693">
    <property type="entry name" value="RAS GTPASE-ACTIVATING PROTEIN-BINDING PROTEIN"/>
    <property type="match status" value="1"/>
</dbReference>
<comment type="caution">
    <text evidence="6">The sequence shown here is derived from an EMBL/GenBank/DDBJ whole genome shotgun (WGS) entry which is preliminary data.</text>
</comment>
<evidence type="ECO:0000313" key="6">
    <source>
        <dbReference type="EMBL" id="KAJ8448870.1"/>
    </source>
</evidence>